<keyword evidence="6 8" id="KW-0472">Membrane</keyword>
<dbReference type="AlphaFoldDB" id="A0A3M6WIF3"/>
<evidence type="ECO:0000313" key="14">
    <source>
        <dbReference type="Proteomes" id="UP000276864"/>
    </source>
</evidence>
<sequence>MRLPSTSPWLLSASILSMLPVSVLGADVLSTTGYSLCMNNGSVSVDKLDVTYNKNTRVIDFDVAGTSEVEQNVTAKLIVTAYGKEVYTKTFDPCEHDMERMCPVPAASFSSSGSEKIPEEYASQIPSIAFSIPDLDGNVKMELTGSGGKTVGCVESTVGNGHSLNMPSVSYIAGGVAGAALAMSAASALAAGGHPGASSSSPSFSEVFGWFQSMALNGMLSVQYPQVYQSFSSNFAFSTGLIPWGSMQRSIDNFRSSTGGNLTHANWEYLQNATLVYSDGSNSSSSSGLMRRGIETALLWARDGTTVSVNGSSTDVHGGSDNATSSGNQTSEKHFVSGMQAYVEQLAIPASNTFMTLLLIWAIVVGAIVVLILLLKLILEAWSMFGTIPKSMESWRKRYWWRLAKALTNLILLLYGIWTMYCIYQFTNGDSWAAKILAGVTLGLFTCVLAFFSWRIYTKAHQYKRMEGDAGKLYEDKETWVKYNLFYENYKKGYWWLFVPVIVYMLARACVIAGANGHGMAQTVGQLIVEALMLTLLLWTRPYERKSSRWINITIQTVRVISVVCVLVFVEELGMNQTTKTVTGLVLIVVQCTLTGILAILIAVNALIACIKENPHRRARKEKEKEKEKLGHDLDDLTPLDARNSLLMEPMAQKGGDTAYRGPIASAAPFGDHKGRYDPVPPRPDSPAESGRSLSRPSRFARDDDHDHLVSSAASMGYRTDRSVSRSPDRQPTLPDLEYGRAR</sequence>
<evidence type="ECO:0000259" key="10">
    <source>
        <dbReference type="SMART" id="SM01320"/>
    </source>
</evidence>
<comment type="caution">
    <text evidence="11">The sequence shown here is derived from an EMBL/GenBank/DDBJ whole genome shotgun (WGS) entry which is preliminary data.</text>
</comment>
<evidence type="ECO:0000256" key="7">
    <source>
        <dbReference type="SAM" id="MobiDB-lite"/>
    </source>
</evidence>
<dbReference type="InterPro" id="IPR010308">
    <property type="entry name" value="TRP_C"/>
</dbReference>
<feature type="signal peptide" evidence="9">
    <location>
        <begin position="1"/>
        <end position="25"/>
    </location>
</feature>
<dbReference type="PANTHER" id="PTHR31145:SF5">
    <property type="entry name" value="DUF907 DOMAIN PROTEIN (AFU_ORTHOLOGUE AFUA_2G06100)"/>
    <property type="match status" value="1"/>
</dbReference>
<dbReference type="InterPro" id="IPR040241">
    <property type="entry name" value="TRP_Flc/Pkd2-like"/>
</dbReference>
<feature type="transmembrane region" description="Helical" evidence="8">
    <location>
        <begin position="551"/>
        <end position="570"/>
    </location>
</feature>
<feature type="transmembrane region" description="Helical" evidence="8">
    <location>
        <begin position="400"/>
        <end position="426"/>
    </location>
</feature>
<dbReference type="InterPro" id="IPR032800">
    <property type="entry name" value="TRP_N"/>
</dbReference>
<evidence type="ECO:0000313" key="15">
    <source>
        <dbReference type="Proteomes" id="UP000281245"/>
    </source>
</evidence>
<feature type="transmembrane region" description="Helical" evidence="8">
    <location>
        <begin position="582"/>
        <end position="611"/>
    </location>
</feature>
<keyword evidence="3 8" id="KW-0812">Transmembrane</keyword>
<protein>
    <recommendedName>
        <fullName evidence="10">ML-like domain-containing protein</fullName>
    </recommendedName>
</protein>
<evidence type="ECO:0000256" key="6">
    <source>
        <dbReference type="ARBA" id="ARBA00023136"/>
    </source>
</evidence>
<proteinExistence type="inferred from homology"/>
<dbReference type="EMBL" id="QWIK01000753">
    <property type="protein sequence ID" value="RMY01497.1"/>
    <property type="molecule type" value="Genomic_DNA"/>
</dbReference>
<evidence type="ECO:0000256" key="8">
    <source>
        <dbReference type="SAM" id="Phobius"/>
    </source>
</evidence>
<feature type="transmembrane region" description="Helical" evidence="8">
    <location>
        <begin position="354"/>
        <end position="379"/>
    </location>
</feature>
<reference evidence="14 15" key="1">
    <citation type="journal article" date="2018" name="BMC Genomics">
        <title>Genomic evidence for intraspecific hybridization in a clonal and extremely halotolerant yeast.</title>
        <authorList>
            <person name="Gostincar C."/>
            <person name="Stajich J.E."/>
            <person name="Zupancic J."/>
            <person name="Zalar P."/>
            <person name="Gunde-Cimerman N."/>
        </authorList>
    </citation>
    <scope>NUCLEOTIDE SEQUENCE [LARGE SCALE GENOMIC DNA]</scope>
    <source>
        <strain evidence="13 14">EXF-6651</strain>
        <strain evidence="12 16">EXF-6654</strain>
        <strain evidence="11 15">EXF-6656</strain>
    </source>
</reference>
<organism evidence="11 15">
    <name type="scientific">Hortaea werneckii</name>
    <name type="common">Black yeast</name>
    <name type="synonym">Cladosporium werneckii</name>
    <dbReference type="NCBI Taxonomy" id="91943"/>
    <lineage>
        <taxon>Eukaryota</taxon>
        <taxon>Fungi</taxon>
        <taxon>Dikarya</taxon>
        <taxon>Ascomycota</taxon>
        <taxon>Pezizomycotina</taxon>
        <taxon>Dothideomycetes</taxon>
        <taxon>Dothideomycetidae</taxon>
        <taxon>Mycosphaerellales</taxon>
        <taxon>Teratosphaeriaceae</taxon>
        <taxon>Hortaea</taxon>
    </lineage>
</organism>
<dbReference type="EMBL" id="QWIJ01000845">
    <property type="protein sequence ID" value="RMX78305.1"/>
    <property type="molecule type" value="Genomic_DNA"/>
</dbReference>
<dbReference type="GO" id="GO:0055085">
    <property type="term" value="P:transmembrane transport"/>
    <property type="evidence" value="ECO:0007669"/>
    <property type="project" value="TreeGrafter"/>
</dbReference>
<feature type="region of interest" description="Disordered" evidence="7">
    <location>
        <begin position="653"/>
        <end position="743"/>
    </location>
</feature>
<feature type="transmembrane region" description="Helical" evidence="8">
    <location>
        <begin position="432"/>
        <end position="457"/>
    </location>
</feature>
<comment type="similarity">
    <text evidence="2">Belongs to the transient receptor potential (TRP) ion channel family.</text>
</comment>
<dbReference type="GO" id="GO:0016020">
    <property type="term" value="C:membrane"/>
    <property type="evidence" value="ECO:0007669"/>
    <property type="project" value="UniProtKB-SubCell"/>
</dbReference>
<dbReference type="Proteomes" id="UP000276864">
    <property type="component" value="Unassembled WGS sequence"/>
</dbReference>
<dbReference type="PANTHER" id="PTHR31145">
    <property type="entry name" value="INTEGRAL MEMBRANE PROTEIN (AFU_ORTHOLOGUE AFUA_7G01610)"/>
    <property type="match status" value="1"/>
</dbReference>
<feature type="chain" id="PRO_5044595109" description="ML-like domain-containing protein" evidence="9">
    <location>
        <begin position="26"/>
        <end position="743"/>
    </location>
</feature>
<dbReference type="Pfam" id="PF14558">
    <property type="entry name" value="TRP_N"/>
    <property type="match status" value="1"/>
</dbReference>
<evidence type="ECO:0000313" key="12">
    <source>
        <dbReference type="EMBL" id="RMY01497.1"/>
    </source>
</evidence>
<feature type="transmembrane region" description="Helical" evidence="8">
    <location>
        <begin position="520"/>
        <end position="539"/>
    </location>
</feature>
<accession>A0A3M6WIF3</accession>
<keyword evidence="5 8" id="KW-1133">Transmembrane helix</keyword>
<dbReference type="SMART" id="SM01320">
    <property type="entry name" value="TRP_N"/>
    <property type="match status" value="1"/>
</dbReference>
<feature type="compositionally biased region" description="Basic and acidic residues" evidence="7">
    <location>
        <begin position="700"/>
        <end position="709"/>
    </location>
</feature>
<evidence type="ECO:0000256" key="9">
    <source>
        <dbReference type="SAM" id="SignalP"/>
    </source>
</evidence>
<dbReference type="Pfam" id="PF06011">
    <property type="entry name" value="TRP"/>
    <property type="match status" value="1"/>
</dbReference>
<evidence type="ECO:0000256" key="4">
    <source>
        <dbReference type="ARBA" id="ARBA00022729"/>
    </source>
</evidence>
<dbReference type="GO" id="GO:0009272">
    <property type="term" value="P:fungal-type cell wall biogenesis"/>
    <property type="evidence" value="ECO:0007669"/>
    <property type="project" value="TreeGrafter"/>
</dbReference>
<feature type="domain" description="ML-like" evidence="10">
    <location>
        <begin position="27"/>
        <end position="165"/>
    </location>
</feature>
<evidence type="ECO:0000313" key="13">
    <source>
        <dbReference type="EMBL" id="RMY30478.1"/>
    </source>
</evidence>
<feature type="transmembrane region" description="Helical" evidence="8">
    <location>
        <begin position="494"/>
        <end position="514"/>
    </location>
</feature>
<dbReference type="EMBL" id="QWIM01000843">
    <property type="protein sequence ID" value="RMY30478.1"/>
    <property type="molecule type" value="Genomic_DNA"/>
</dbReference>
<name>A0A3M6WIF3_HORWE</name>
<evidence type="ECO:0000256" key="5">
    <source>
        <dbReference type="ARBA" id="ARBA00022989"/>
    </source>
</evidence>
<keyword evidence="4 9" id="KW-0732">Signal</keyword>
<dbReference type="Proteomes" id="UP000282582">
    <property type="component" value="Unassembled WGS sequence"/>
</dbReference>
<dbReference type="VEuPathDB" id="FungiDB:BTJ68_13073"/>
<gene>
    <name evidence="13" type="ORF">D0866_07973</name>
    <name evidence="12" type="ORF">D0868_08455</name>
    <name evidence="11" type="ORF">D0869_09189</name>
</gene>
<feature type="region of interest" description="Disordered" evidence="7">
    <location>
        <begin position="617"/>
        <end position="637"/>
    </location>
</feature>
<evidence type="ECO:0000256" key="1">
    <source>
        <dbReference type="ARBA" id="ARBA00004141"/>
    </source>
</evidence>
<evidence type="ECO:0000256" key="2">
    <source>
        <dbReference type="ARBA" id="ARBA00010642"/>
    </source>
</evidence>
<dbReference type="OrthoDB" id="2115177at2759"/>
<evidence type="ECO:0000313" key="11">
    <source>
        <dbReference type="EMBL" id="RMX78305.1"/>
    </source>
</evidence>
<feature type="compositionally biased region" description="Basic and acidic residues" evidence="7">
    <location>
        <begin position="617"/>
        <end position="635"/>
    </location>
</feature>
<feature type="compositionally biased region" description="Basic and acidic residues" evidence="7">
    <location>
        <begin position="719"/>
        <end position="729"/>
    </location>
</feature>
<comment type="subcellular location">
    <subcellularLocation>
        <location evidence="1">Membrane</location>
        <topology evidence="1">Multi-pass membrane protein</topology>
    </subcellularLocation>
</comment>
<dbReference type="Proteomes" id="UP000281245">
    <property type="component" value="Unassembled WGS sequence"/>
</dbReference>
<evidence type="ECO:0000256" key="3">
    <source>
        <dbReference type="ARBA" id="ARBA00022692"/>
    </source>
</evidence>
<evidence type="ECO:0000313" key="16">
    <source>
        <dbReference type="Proteomes" id="UP000282582"/>
    </source>
</evidence>